<evidence type="ECO:0000313" key="2">
    <source>
        <dbReference type="Proteomes" id="UP000606172"/>
    </source>
</evidence>
<dbReference type="AlphaFoldDB" id="A0A919RPE9"/>
<dbReference type="EMBL" id="BOOW01000050">
    <property type="protein sequence ID" value="GII96852.1"/>
    <property type="molecule type" value="Genomic_DNA"/>
</dbReference>
<reference evidence="1" key="1">
    <citation type="submission" date="2021-01" db="EMBL/GenBank/DDBJ databases">
        <title>Whole genome shotgun sequence of Sinosporangium siamense NBRC 109515.</title>
        <authorList>
            <person name="Komaki H."/>
            <person name="Tamura T."/>
        </authorList>
    </citation>
    <scope>NUCLEOTIDE SEQUENCE</scope>
    <source>
        <strain evidence="1">NBRC 109515</strain>
    </source>
</reference>
<comment type="caution">
    <text evidence="1">The sequence shown here is derived from an EMBL/GenBank/DDBJ whole genome shotgun (WGS) entry which is preliminary data.</text>
</comment>
<sequence length="130" mass="14696">MALNRQVADAIEWIRLHVDPSPVTVREDGEGGAFVIVESIALGDALYHQTESWIGFRITFQYPYADVYPHYVRGDLTRRDASPLGEAMSVSSFEGRPAIQISRRSNRLNPVTDTAVIKLVKVIEWLRTRP</sequence>
<accession>A0A919RPE9</accession>
<keyword evidence="2" id="KW-1185">Reference proteome</keyword>
<gene>
    <name evidence="1" type="ORF">Ssi02_70830</name>
</gene>
<evidence type="ECO:0000313" key="1">
    <source>
        <dbReference type="EMBL" id="GII96852.1"/>
    </source>
</evidence>
<protein>
    <submittedName>
        <fullName evidence="1">Uncharacterized protein</fullName>
    </submittedName>
</protein>
<organism evidence="1 2">
    <name type="scientific">Sinosporangium siamense</name>
    <dbReference type="NCBI Taxonomy" id="1367973"/>
    <lineage>
        <taxon>Bacteria</taxon>
        <taxon>Bacillati</taxon>
        <taxon>Actinomycetota</taxon>
        <taxon>Actinomycetes</taxon>
        <taxon>Streptosporangiales</taxon>
        <taxon>Streptosporangiaceae</taxon>
        <taxon>Sinosporangium</taxon>
    </lineage>
</organism>
<name>A0A919RPE9_9ACTN</name>
<proteinExistence type="predicted"/>
<dbReference type="RefSeq" id="WP_204031996.1">
    <property type="nucleotide sequence ID" value="NZ_BOOW01000050.1"/>
</dbReference>
<dbReference type="Proteomes" id="UP000606172">
    <property type="component" value="Unassembled WGS sequence"/>
</dbReference>